<accession>A0A8D8CRR6</accession>
<dbReference type="EMBL" id="HBUE01135286">
    <property type="protein sequence ID" value="CAG6498376.1"/>
    <property type="molecule type" value="Transcribed_RNA"/>
</dbReference>
<reference evidence="2" key="1">
    <citation type="submission" date="2021-05" db="EMBL/GenBank/DDBJ databases">
        <authorList>
            <person name="Alioto T."/>
            <person name="Alioto T."/>
            <person name="Gomez Garrido J."/>
        </authorList>
    </citation>
    <scope>NUCLEOTIDE SEQUENCE</scope>
</reference>
<proteinExistence type="predicted"/>
<name>A0A8D8CRR6_CULPI</name>
<sequence length="146" mass="16216">MLMTFFKTRCNRCAQNTNINNRCHGARYPGNVACFDTVQNSAINRFRFSSGPQLAANERYCSPKFAEFAERNEHLHENRSDREPSEAHRPAAEGVRPGRPGAMCDHPPGPLSAAAIRGPLQPVLQGMFRSVQPSGRPGVEKRRPVS</sequence>
<dbReference type="AlphaFoldDB" id="A0A8D8CRR6"/>
<feature type="region of interest" description="Disordered" evidence="1">
    <location>
        <begin position="71"/>
        <end position="118"/>
    </location>
</feature>
<evidence type="ECO:0000256" key="1">
    <source>
        <dbReference type="SAM" id="MobiDB-lite"/>
    </source>
</evidence>
<organism evidence="2">
    <name type="scientific">Culex pipiens</name>
    <name type="common">House mosquito</name>
    <dbReference type="NCBI Taxonomy" id="7175"/>
    <lineage>
        <taxon>Eukaryota</taxon>
        <taxon>Metazoa</taxon>
        <taxon>Ecdysozoa</taxon>
        <taxon>Arthropoda</taxon>
        <taxon>Hexapoda</taxon>
        <taxon>Insecta</taxon>
        <taxon>Pterygota</taxon>
        <taxon>Neoptera</taxon>
        <taxon>Endopterygota</taxon>
        <taxon>Diptera</taxon>
        <taxon>Nematocera</taxon>
        <taxon>Culicoidea</taxon>
        <taxon>Culicidae</taxon>
        <taxon>Culicinae</taxon>
        <taxon>Culicini</taxon>
        <taxon>Culex</taxon>
        <taxon>Culex</taxon>
    </lineage>
</organism>
<evidence type="ECO:0000313" key="2">
    <source>
        <dbReference type="EMBL" id="CAG6498376.1"/>
    </source>
</evidence>
<protein>
    <submittedName>
        <fullName evidence="2">(northern house mosquito) hypothetical protein</fullName>
    </submittedName>
</protein>
<feature type="compositionally biased region" description="Basic and acidic residues" evidence="1">
    <location>
        <begin position="71"/>
        <end position="91"/>
    </location>
</feature>